<proteinExistence type="predicted"/>
<feature type="compositionally biased region" description="Polar residues" evidence="1">
    <location>
        <begin position="668"/>
        <end position="677"/>
    </location>
</feature>
<feature type="compositionally biased region" description="Polar residues" evidence="1">
    <location>
        <begin position="372"/>
        <end position="383"/>
    </location>
</feature>
<accession>A0AAD4KME9</accession>
<feature type="region of interest" description="Disordered" evidence="1">
    <location>
        <begin position="355"/>
        <end position="508"/>
    </location>
</feature>
<feature type="compositionally biased region" description="Basic and acidic residues" evidence="1">
    <location>
        <begin position="589"/>
        <end position="598"/>
    </location>
</feature>
<feature type="compositionally biased region" description="Polar residues" evidence="1">
    <location>
        <begin position="42"/>
        <end position="58"/>
    </location>
</feature>
<protein>
    <submittedName>
        <fullName evidence="2">Uncharacterized protein</fullName>
    </submittedName>
</protein>
<dbReference type="GeneID" id="70250795"/>
<feature type="compositionally biased region" description="Polar residues" evidence="1">
    <location>
        <begin position="465"/>
        <end position="477"/>
    </location>
</feature>
<feature type="compositionally biased region" description="Basic and acidic residues" evidence="1">
    <location>
        <begin position="169"/>
        <end position="222"/>
    </location>
</feature>
<sequence length="794" mass="88093">MARRYEIEELLWLRNSPLVTKPDKLPPAEEWMGPIPDPATRRPTNGRDQAQNENSTRRPSLFETPRHISRNSNSEDIVLGPPKTAFSSATRMFGKGSIDATDRTQRFNDSDEAKNDRFNFRDKFLKDREGTDRELDRRENKYGGPHSRRNEREDWNAGRPRRTFNQDEQDQKPKRNGDAGRWDGRDKPDELVLGRKDKDGRFAGREGLPRGRHEKSWFRDENAPETGELEDEKPFMRSREWRRDRQTTERDWNKGARFDQDPEWMDSTDRDEPKQTQTHTQEDFQRWKERMKAGSAPPVPLEEKTGIALEEVAPEDQKTEASRLDGELFAANKHHLPMDTGFEKFFGLLGDAKHTPQEVATTGPGESIKTDPGSSKASKSSRFATLFSPPPESSVKQPEPIALEKTQPDRPVSTDADQEGFQRILQMLGGRKSRNSTPQMDSTQSSRPPSYAHPDNRPTPPPGLSSPSRDTLNQQQHEFMAAQEGVAPRALHPPPGMEAMLPNRDPQTMFRDRDNLLRLMQQVKVSPTPGQHGNPGLPSGLPAGLSSQGGPTPGILNVPDLLSRPQGMQKVPRNQPFLDDPAIANMQRTEVELHEPSRRPVNGLPVGYFDEIPYPGAPQGGQGSTRPAAGGRGPPPMGLQRPPGFEQMPPPPPPPPGWAGQLPPQQPTPNRGMNPNFLNGPMPPHMHGNMPPPPPHNERPPFLRGISGNASGNTFGPPPGMMPPPGYGPPPPSGFPPMPPHNPEAMLNISQHQQQQGAGSSGPPPSSRHLLDMFAQANGGDARGAMLGGPGLYR</sequence>
<dbReference type="Proteomes" id="UP001201262">
    <property type="component" value="Unassembled WGS sequence"/>
</dbReference>
<dbReference type="AlphaFoldDB" id="A0AAD4KME9"/>
<feature type="compositionally biased region" description="Pro residues" evidence="1">
    <location>
        <begin position="716"/>
        <end position="742"/>
    </location>
</feature>
<feature type="compositionally biased region" description="Pro residues" evidence="1">
    <location>
        <begin position="648"/>
        <end position="657"/>
    </location>
</feature>
<feature type="region of interest" description="Disordered" evidence="1">
    <location>
        <begin position="526"/>
        <end position="794"/>
    </location>
</feature>
<evidence type="ECO:0000256" key="1">
    <source>
        <dbReference type="SAM" id="MobiDB-lite"/>
    </source>
</evidence>
<evidence type="ECO:0000313" key="3">
    <source>
        <dbReference type="Proteomes" id="UP001201262"/>
    </source>
</evidence>
<feature type="region of interest" description="Disordered" evidence="1">
    <location>
        <begin position="17"/>
        <end position="282"/>
    </location>
</feature>
<keyword evidence="3" id="KW-1185">Reference proteome</keyword>
<feature type="compositionally biased region" description="Basic and acidic residues" evidence="1">
    <location>
        <begin position="232"/>
        <end position="260"/>
    </location>
</feature>
<feature type="compositionally biased region" description="Polar residues" evidence="1">
    <location>
        <begin position="435"/>
        <end position="448"/>
    </location>
</feature>
<dbReference type="RefSeq" id="XP_046071055.1">
    <property type="nucleotide sequence ID" value="XM_046220508.1"/>
</dbReference>
<feature type="compositionally biased region" description="Basic and acidic residues" evidence="1">
    <location>
        <begin position="267"/>
        <end position="282"/>
    </location>
</feature>
<feature type="compositionally biased region" description="Basic and acidic residues" evidence="1">
    <location>
        <begin position="100"/>
        <end position="141"/>
    </location>
</feature>
<comment type="caution">
    <text evidence="2">The sequence shown here is derived from an EMBL/GenBank/DDBJ whole genome shotgun (WGS) entry which is preliminary data.</text>
</comment>
<dbReference type="Pfam" id="PF20566">
    <property type="entry name" value="Eap1"/>
    <property type="match status" value="1"/>
</dbReference>
<organism evidence="2 3">
    <name type="scientific">Talaromyces proteolyticus</name>
    <dbReference type="NCBI Taxonomy" id="1131652"/>
    <lineage>
        <taxon>Eukaryota</taxon>
        <taxon>Fungi</taxon>
        <taxon>Dikarya</taxon>
        <taxon>Ascomycota</taxon>
        <taxon>Pezizomycotina</taxon>
        <taxon>Eurotiomycetes</taxon>
        <taxon>Eurotiomycetidae</taxon>
        <taxon>Eurotiales</taxon>
        <taxon>Trichocomaceae</taxon>
        <taxon>Talaromyces</taxon>
        <taxon>Talaromyces sect. Bacilispori</taxon>
    </lineage>
</organism>
<dbReference type="EMBL" id="JAJTJA010000007">
    <property type="protein sequence ID" value="KAH8696117.1"/>
    <property type="molecule type" value="Genomic_DNA"/>
</dbReference>
<dbReference type="InterPro" id="IPR046784">
    <property type="entry name" value="Eap1"/>
</dbReference>
<gene>
    <name evidence="2" type="ORF">BGW36DRAFT_428141</name>
</gene>
<name>A0AAD4KME9_9EURO</name>
<feature type="compositionally biased region" description="Low complexity" evidence="1">
    <location>
        <begin position="638"/>
        <end position="647"/>
    </location>
</feature>
<reference evidence="2" key="1">
    <citation type="submission" date="2021-12" db="EMBL/GenBank/DDBJ databases">
        <title>Convergent genome expansion in fungi linked to evolution of root-endophyte symbiosis.</title>
        <authorList>
            <consortium name="DOE Joint Genome Institute"/>
            <person name="Ke Y.-H."/>
            <person name="Bonito G."/>
            <person name="Liao H.-L."/>
            <person name="Looney B."/>
            <person name="Rojas-Flechas A."/>
            <person name="Nash J."/>
            <person name="Hameed K."/>
            <person name="Schadt C."/>
            <person name="Martin F."/>
            <person name="Crous P.W."/>
            <person name="Miettinen O."/>
            <person name="Magnuson J.K."/>
            <person name="Labbe J."/>
            <person name="Jacobson D."/>
            <person name="Doktycz M.J."/>
            <person name="Veneault-Fourrey C."/>
            <person name="Kuo A."/>
            <person name="Mondo S."/>
            <person name="Calhoun S."/>
            <person name="Riley R."/>
            <person name="Ohm R."/>
            <person name="LaButti K."/>
            <person name="Andreopoulos B."/>
            <person name="Pangilinan J."/>
            <person name="Nolan M."/>
            <person name="Tritt A."/>
            <person name="Clum A."/>
            <person name="Lipzen A."/>
            <person name="Daum C."/>
            <person name="Barry K."/>
            <person name="Grigoriev I.V."/>
            <person name="Vilgalys R."/>
        </authorList>
    </citation>
    <scope>NUCLEOTIDE SEQUENCE</scope>
    <source>
        <strain evidence="2">PMI_201</strain>
    </source>
</reference>
<evidence type="ECO:0000313" key="2">
    <source>
        <dbReference type="EMBL" id="KAH8696117.1"/>
    </source>
</evidence>